<dbReference type="EMBL" id="PYDT01000007">
    <property type="protein sequence ID" value="THU56908.1"/>
    <property type="molecule type" value="Genomic_DNA"/>
</dbReference>
<evidence type="ECO:0000256" key="15">
    <source>
        <dbReference type="RuleBase" id="RU003560"/>
    </source>
</evidence>
<keyword evidence="7" id="KW-0032">Aminotransferase</keyword>
<gene>
    <name evidence="16" type="ORF">C4D60_Mb11t22170</name>
</gene>
<keyword evidence="12" id="KW-0496">Mitochondrion</keyword>
<dbReference type="AlphaFoldDB" id="A0A4S8J5X9"/>
<evidence type="ECO:0000256" key="7">
    <source>
        <dbReference type="ARBA" id="ARBA00022576"/>
    </source>
</evidence>
<evidence type="ECO:0000256" key="11">
    <source>
        <dbReference type="ARBA" id="ARBA00022946"/>
    </source>
</evidence>
<evidence type="ECO:0000256" key="8">
    <source>
        <dbReference type="ARBA" id="ARBA00022605"/>
    </source>
</evidence>
<evidence type="ECO:0000256" key="5">
    <source>
        <dbReference type="ARBA" id="ARBA00012919"/>
    </source>
</evidence>
<dbReference type="PIRSF" id="PIRSF000521">
    <property type="entry name" value="Transaminase_4ab_Lys_Orn"/>
    <property type="match status" value="1"/>
</dbReference>
<dbReference type="Gene3D" id="3.90.1150.10">
    <property type="entry name" value="Aspartate Aminotransferase, domain 1"/>
    <property type="match status" value="1"/>
</dbReference>
<dbReference type="GO" id="GO:0003992">
    <property type="term" value="F:N2-acetyl-L-ornithine:2-oxoglutarate 5-aminotransferase activity"/>
    <property type="evidence" value="ECO:0007669"/>
    <property type="project" value="UniProtKB-EC"/>
</dbReference>
<proteinExistence type="inferred from homology"/>
<evidence type="ECO:0000313" key="16">
    <source>
        <dbReference type="EMBL" id="THU56908.1"/>
    </source>
</evidence>
<dbReference type="HAMAP" id="MF_01107">
    <property type="entry name" value="ArgD_aminotrans_3"/>
    <property type="match status" value="1"/>
</dbReference>
<dbReference type="InterPro" id="IPR015422">
    <property type="entry name" value="PyrdxlP-dep_Trfase_small"/>
</dbReference>
<evidence type="ECO:0000256" key="2">
    <source>
        <dbReference type="ARBA" id="ARBA00004173"/>
    </source>
</evidence>
<evidence type="ECO:0000256" key="4">
    <source>
        <dbReference type="ARBA" id="ARBA00008954"/>
    </source>
</evidence>
<dbReference type="Proteomes" id="UP000317650">
    <property type="component" value="Chromosome 11"/>
</dbReference>
<dbReference type="GO" id="GO:0042802">
    <property type="term" value="F:identical protein binding"/>
    <property type="evidence" value="ECO:0007669"/>
    <property type="project" value="TreeGrafter"/>
</dbReference>
<dbReference type="CDD" id="cd00610">
    <property type="entry name" value="OAT_like"/>
    <property type="match status" value="1"/>
</dbReference>
<dbReference type="GO" id="GO:0006526">
    <property type="term" value="P:L-arginine biosynthetic process"/>
    <property type="evidence" value="ECO:0007669"/>
    <property type="project" value="UniProtKB-UniPathway"/>
</dbReference>
<comment type="cofactor">
    <cofactor evidence="1">
        <name>pyridoxal 5'-phosphate</name>
        <dbReference type="ChEBI" id="CHEBI:597326"/>
    </cofactor>
</comment>
<evidence type="ECO:0000256" key="14">
    <source>
        <dbReference type="ARBA" id="ARBA00078458"/>
    </source>
</evidence>
<dbReference type="FunFam" id="3.40.640.10:FF:000280">
    <property type="entry name" value="Acetylornithine aminotransferase, mitochondrial"/>
    <property type="match status" value="1"/>
</dbReference>
<evidence type="ECO:0000256" key="10">
    <source>
        <dbReference type="ARBA" id="ARBA00022898"/>
    </source>
</evidence>
<dbReference type="InterPro" id="IPR004636">
    <property type="entry name" value="AcOrn/SuccOrn_fam"/>
</dbReference>
<comment type="catalytic activity">
    <reaction evidence="13">
        <text>N(2)-acetyl-L-ornithine + 2-oxoglutarate = N-acetyl-L-glutamate 5-semialdehyde + L-glutamate</text>
        <dbReference type="Rhea" id="RHEA:18049"/>
        <dbReference type="ChEBI" id="CHEBI:16810"/>
        <dbReference type="ChEBI" id="CHEBI:29123"/>
        <dbReference type="ChEBI" id="CHEBI:29985"/>
        <dbReference type="ChEBI" id="CHEBI:57805"/>
        <dbReference type="EC" id="2.6.1.11"/>
    </reaction>
</comment>
<dbReference type="NCBIfam" id="NF002325">
    <property type="entry name" value="PRK01278.1"/>
    <property type="match status" value="1"/>
</dbReference>
<dbReference type="STRING" id="52838.A0A4S8J5X9"/>
<dbReference type="PANTHER" id="PTHR11986">
    <property type="entry name" value="AMINOTRANSFERASE CLASS III"/>
    <property type="match status" value="1"/>
</dbReference>
<evidence type="ECO:0000256" key="1">
    <source>
        <dbReference type="ARBA" id="ARBA00001933"/>
    </source>
</evidence>
<reference evidence="16 17" key="1">
    <citation type="journal article" date="2019" name="Nat. Plants">
        <title>Genome sequencing of Musa balbisiana reveals subgenome evolution and function divergence in polyploid bananas.</title>
        <authorList>
            <person name="Yao X."/>
        </authorList>
    </citation>
    <scope>NUCLEOTIDE SEQUENCE [LARGE SCALE GENOMIC DNA]</scope>
    <source>
        <strain evidence="17">cv. DH-PKW</strain>
        <tissue evidence="16">Leaves</tissue>
    </source>
</reference>
<evidence type="ECO:0000313" key="17">
    <source>
        <dbReference type="Proteomes" id="UP000317650"/>
    </source>
</evidence>
<protein>
    <recommendedName>
        <fullName evidence="5">acetylornithine transaminase</fullName>
        <ecNumber evidence="5">2.6.1.11</ecNumber>
    </recommendedName>
    <alternativeName>
        <fullName evidence="14">Acetylornithine transaminase</fullName>
    </alternativeName>
</protein>
<evidence type="ECO:0000256" key="9">
    <source>
        <dbReference type="ARBA" id="ARBA00022679"/>
    </source>
</evidence>
<dbReference type="PANTHER" id="PTHR11986:SF79">
    <property type="entry name" value="ACETYLORNITHINE AMINOTRANSFERASE, MITOCHONDRIAL"/>
    <property type="match status" value="1"/>
</dbReference>
<keyword evidence="8" id="KW-0028">Amino-acid biosynthesis</keyword>
<dbReference type="GO" id="GO:0005739">
    <property type="term" value="C:mitochondrion"/>
    <property type="evidence" value="ECO:0007669"/>
    <property type="project" value="UniProtKB-SubCell"/>
</dbReference>
<keyword evidence="6" id="KW-0055">Arginine biosynthesis</keyword>
<accession>A0A4S8J5X9</accession>
<name>A0A4S8J5X9_MUSBA</name>
<dbReference type="GO" id="GO:0009570">
    <property type="term" value="C:chloroplast stroma"/>
    <property type="evidence" value="ECO:0007669"/>
    <property type="project" value="TreeGrafter"/>
</dbReference>
<dbReference type="EC" id="2.6.1.11" evidence="5"/>
<dbReference type="Pfam" id="PF00202">
    <property type="entry name" value="Aminotran_3"/>
    <property type="match status" value="1"/>
</dbReference>
<keyword evidence="9" id="KW-0808">Transferase</keyword>
<keyword evidence="10 15" id="KW-0663">Pyridoxal phosphate</keyword>
<dbReference type="NCBIfam" id="TIGR00707">
    <property type="entry name" value="argD"/>
    <property type="match status" value="1"/>
</dbReference>
<dbReference type="InterPro" id="IPR015424">
    <property type="entry name" value="PyrdxlP-dep_Trfase"/>
</dbReference>
<evidence type="ECO:0000256" key="12">
    <source>
        <dbReference type="ARBA" id="ARBA00023128"/>
    </source>
</evidence>
<evidence type="ECO:0000256" key="13">
    <source>
        <dbReference type="ARBA" id="ARBA00050813"/>
    </source>
</evidence>
<comment type="pathway">
    <text evidence="3">Amino-acid biosynthesis; L-arginine biosynthesis; N(2)-acetyl-L-ornithine from L-glutamate: step 4/4.</text>
</comment>
<evidence type="ECO:0000256" key="6">
    <source>
        <dbReference type="ARBA" id="ARBA00022571"/>
    </source>
</evidence>
<organism evidence="16 17">
    <name type="scientific">Musa balbisiana</name>
    <name type="common">Banana</name>
    <dbReference type="NCBI Taxonomy" id="52838"/>
    <lineage>
        <taxon>Eukaryota</taxon>
        <taxon>Viridiplantae</taxon>
        <taxon>Streptophyta</taxon>
        <taxon>Embryophyta</taxon>
        <taxon>Tracheophyta</taxon>
        <taxon>Spermatophyta</taxon>
        <taxon>Magnoliopsida</taxon>
        <taxon>Liliopsida</taxon>
        <taxon>Zingiberales</taxon>
        <taxon>Musaceae</taxon>
        <taxon>Musa</taxon>
    </lineage>
</organism>
<keyword evidence="11" id="KW-0809">Transit peptide</keyword>
<comment type="similarity">
    <text evidence="4 15">Belongs to the class-III pyridoxal-phosphate-dependent aminotransferase family.</text>
</comment>
<dbReference type="SUPFAM" id="SSF53383">
    <property type="entry name" value="PLP-dependent transferases"/>
    <property type="match status" value="1"/>
</dbReference>
<sequence length="467" mass="50424">MNSLQATHLSLVFPARNLPRVFELDRGNRFACRVKSPKFSSCLVSDAQQKVDASLEPASRESKEVMEMERNVFVGTYARAPVVIKSGRGCKLYDVDGKEYLDMTAGIAVNSLGHGDRDWLNAVVEQANTLTHVSNVYYSIPQVTLGKRLVESSFADRVFFTNSGTEANEAAIKFARKFQRFSHPDKKLPATEFIAFTNSFHGRTMGALALTSKEQYRLPFEPVMPGVTFIEYGNSEEAKKAIQPGKIAAVFVEPIQGEGGIYSATKDFLQALRTACDEAGALLVFDEVQCGLGRTGHLWAHEAFGVMPDMMTLAKPLAGGLPIGVVLTTERVAAAISSGDHGSTFAGGPLVCHAALAVLNKIQEPSFLASVTRKGLYLKELLLKKLEGNPHVKEIRGFGLIVGIELDVQASPLVDACRDAGLLVLTAGKGNVVRLVPPLVVSKEELEQAAEVLSACLPSLDGNTSNK</sequence>
<dbReference type="Gene3D" id="3.40.640.10">
    <property type="entry name" value="Type I PLP-dependent aspartate aminotransferase-like (Major domain)"/>
    <property type="match status" value="1"/>
</dbReference>
<dbReference type="InterPro" id="IPR049704">
    <property type="entry name" value="Aminotrans_3_PPA_site"/>
</dbReference>
<dbReference type="UniPathway" id="UPA00068">
    <property type="reaction ID" value="UER00109"/>
</dbReference>
<dbReference type="InterPro" id="IPR015421">
    <property type="entry name" value="PyrdxlP-dep_Trfase_major"/>
</dbReference>
<dbReference type="InterPro" id="IPR050103">
    <property type="entry name" value="Class-III_PLP-dep_AT"/>
</dbReference>
<keyword evidence="17" id="KW-1185">Reference proteome</keyword>
<dbReference type="InterPro" id="IPR005814">
    <property type="entry name" value="Aminotrans_3"/>
</dbReference>
<comment type="subcellular location">
    <subcellularLocation>
        <location evidence="2">Mitochondrion</location>
    </subcellularLocation>
</comment>
<comment type="caution">
    <text evidence="16">The sequence shown here is derived from an EMBL/GenBank/DDBJ whole genome shotgun (WGS) entry which is preliminary data.</text>
</comment>
<dbReference type="GO" id="GO:0030170">
    <property type="term" value="F:pyridoxal phosphate binding"/>
    <property type="evidence" value="ECO:0007669"/>
    <property type="project" value="InterPro"/>
</dbReference>
<evidence type="ECO:0000256" key="3">
    <source>
        <dbReference type="ARBA" id="ARBA00005024"/>
    </source>
</evidence>
<dbReference type="PROSITE" id="PS00600">
    <property type="entry name" value="AA_TRANSFER_CLASS_3"/>
    <property type="match status" value="1"/>
</dbReference>